<dbReference type="InterPro" id="IPR002035">
    <property type="entry name" value="VWF_A"/>
</dbReference>
<dbReference type="PROSITE" id="PS50293">
    <property type="entry name" value="TPR_REGION"/>
    <property type="match status" value="1"/>
</dbReference>
<dbReference type="SMART" id="SM00028">
    <property type="entry name" value="TPR"/>
    <property type="match status" value="1"/>
</dbReference>
<evidence type="ECO:0000256" key="3">
    <source>
        <dbReference type="SAM" id="Phobius"/>
    </source>
</evidence>
<feature type="region of interest" description="Disordered" evidence="2">
    <location>
        <begin position="456"/>
        <end position="567"/>
    </location>
</feature>
<feature type="compositionally biased region" description="Low complexity" evidence="2">
    <location>
        <begin position="478"/>
        <end position="488"/>
    </location>
</feature>
<dbReference type="RefSeq" id="WP_305893670.1">
    <property type="nucleotide sequence ID" value="NZ_JAUZVZ010000011.1"/>
</dbReference>
<keyword evidence="3" id="KW-0812">Transmembrane</keyword>
<feature type="repeat" description="TPR" evidence="1">
    <location>
        <begin position="406"/>
        <end position="439"/>
    </location>
</feature>
<evidence type="ECO:0000256" key="2">
    <source>
        <dbReference type="SAM" id="MobiDB-lite"/>
    </source>
</evidence>
<organism evidence="5 6">
    <name type="scientific">Alkalimonas collagenimarina</name>
    <dbReference type="NCBI Taxonomy" id="400390"/>
    <lineage>
        <taxon>Bacteria</taxon>
        <taxon>Pseudomonadati</taxon>
        <taxon>Pseudomonadota</taxon>
        <taxon>Gammaproteobacteria</taxon>
        <taxon>Alkalimonas</taxon>
    </lineage>
</organism>
<dbReference type="SUPFAM" id="SSF53300">
    <property type="entry name" value="vWA-like"/>
    <property type="match status" value="1"/>
</dbReference>
<feature type="compositionally biased region" description="Polar residues" evidence="2">
    <location>
        <begin position="538"/>
        <end position="555"/>
    </location>
</feature>
<keyword evidence="3" id="KW-1133">Transmembrane helix</keyword>
<dbReference type="Gene3D" id="1.25.40.10">
    <property type="entry name" value="Tetratricopeptide repeat domain"/>
    <property type="match status" value="1"/>
</dbReference>
<feature type="compositionally biased region" description="Acidic residues" evidence="2">
    <location>
        <begin position="515"/>
        <end position="537"/>
    </location>
</feature>
<dbReference type="EMBL" id="JAUZVZ010000011">
    <property type="protein sequence ID" value="MDP4536405.1"/>
    <property type="molecule type" value="Genomic_DNA"/>
</dbReference>
<keyword evidence="1" id="KW-0802">TPR repeat</keyword>
<dbReference type="PROSITE" id="PS50005">
    <property type="entry name" value="TPR"/>
    <property type="match status" value="1"/>
</dbReference>
<dbReference type="SUPFAM" id="SSF48452">
    <property type="entry name" value="TPR-like"/>
    <property type="match status" value="1"/>
</dbReference>
<feature type="domain" description="VWFA" evidence="4">
    <location>
        <begin position="93"/>
        <end position="287"/>
    </location>
</feature>
<gene>
    <name evidence="5" type="ORF">Q3O60_09420</name>
</gene>
<dbReference type="InterPro" id="IPR019734">
    <property type="entry name" value="TPR_rpt"/>
</dbReference>
<proteinExistence type="predicted"/>
<evidence type="ECO:0000313" key="6">
    <source>
        <dbReference type="Proteomes" id="UP001231616"/>
    </source>
</evidence>
<reference evidence="5 6" key="1">
    <citation type="submission" date="2023-08" db="EMBL/GenBank/DDBJ databases">
        <authorList>
            <person name="Joshi A."/>
            <person name="Thite S."/>
        </authorList>
    </citation>
    <scope>NUCLEOTIDE SEQUENCE [LARGE SCALE GENOMIC DNA]</scope>
    <source>
        <strain evidence="5 6">AC40</strain>
    </source>
</reference>
<dbReference type="PROSITE" id="PS50234">
    <property type="entry name" value="VWFA"/>
    <property type="match status" value="1"/>
</dbReference>
<dbReference type="Proteomes" id="UP001231616">
    <property type="component" value="Unassembled WGS sequence"/>
</dbReference>
<sequence length="609" mass="68901">MLAELHWIRPYWLLALLPVLLIWLLLLKYRKPQSPWQRFIAPHLQLHLLGQHSKNQPRWPLWLLAWCWVVATIAMAGPSWQRVEQPAIYVDKATVLIIDMSMSMYATDMNPNRLTQARFKALDYIDALQEGELALIAFAGDSFVVSPLTPDHNNVRLQLPTLRPDIMPSQGSNLYAALQAADQLLQQGGYSRGDIVALVDGFERHTERQLTDLVNKLPHRLSIIAFGSEEGAPAQLPDGSLLQDSRGSIVLPRVPLTQLTHLARSSGGVFQQADLSGRDIEAIINQSELSASAKLQQQLQSAGDAWRDKAIYLVWLLLPLALWLGKRGQLFVICLIFLPHDSFAKEFNWWQTPQQQAIEAYQQGDYQRAQQKFTDLQWQAQAAYRAGDYQTAEQAWRTLSEQTPSAEIDYNLGNALAQQGRYDEALAAYQQALQQQPDFKQAQHNAELMQHLLEQQSQEQDDGAEQGDRQDRDDPQESDQQSSPQDESSSGDDASDGNSAENDADPQPDTKSGDEQDDASDDATEGNEEPQENDADQDSQQQEPAVAEQGQQQIIESPWPDASPEEEQELMNILRKVQDDPALLLRNRMHIEHQRRRQHQLPTGVEEEW</sequence>
<comment type="caution">
    <text evidence="5">The sequence shown here is derived from an EMBL/GenBank/DDBJ whole genome shotgun (WGS) entry which is preliminary data.</text>
</comment>
<evidence type="ECO:0000259" key="4">
    <source>
        <dbReference type="PROSITE" id="PS50234"/>
    </source>
</evidence>
<keyword evidence="6" id="KW-1185">Reference proteome</keyword>
<dbReference type="InterPro" id="IPR011990">
    <property type="entry name" value="TPR-like_helical_dom_sf"/>
</dbReference>
<dbReference type="InterPro" id="IPR036465">
    <property type="entry name" value="vWFA_dom_sf"/>
</dbReference>
<dbReference type="Pfam" id="PF13519">
    <property type="entry name" value="VWA_2"/>
    <property type="match status" value="1"/>
</dbReference>
<name>A0ABT9GZB1_9GAMM</name>
<dbReference type="SMART" id="SM00327">
    <property type="entry name" value="VWA"/>
    <property type="match status" value="1"/>
</dbReference>
<keyword evidence="3" id="KW-0472">Membrane</keyword>
<dbReference type="InterPro" id="IPR050768">
    <property type="entry name" value="UPF0353/GerABKA_families"/>
</dbReference>
<feature type="compositionally biased region" description="Basic and acidic residues" evidence="2">
    <location>
        <begin position="466"/>
        <end position="475"/>
    </location>
</feature>
<dbReference type="PANTHER" id="PTHR22550:SF14">
    <property type="entry name" value="VWFA DOMAIN-CONTAINING PROTEIN"/>
    <property type="match status" value="1"/>
</dbReference>
<dbReference type="PANTHER" id="PTHR22550">
    <property type="entry name" value="SPORE GERMINATION PROTEIN"/>
    <property type="match status" value="1"/>
</dbReference>
<protein>
    <submittedName>
        <fullName evidence="5">VWA domain-containing protein</fullName>
    </submittedName>
</protein>
<dbReference type="Pfam" id="PF13432">
    <property type="entry name" value="TPR_16"/>
    <property type="match status" value="1"/>
</dbReference>
<accession>A0ABT9GZB1</accession>
<evidence type="ECO:0000313" key="5">
    <source>
        <dbReference type="EMBL" id="MDP4536405.1"/>
    </source>
</evidence>
<evidence type="ECO:0000256" key="1">
    <source>
        <dbReference type="PROSITE-ProRule" id="PRU00339"/>
    </source>
</evidence>
<feature type="transmembrane region" description="Helical" evidence="3">
    <location>
        <begin position="12"/>
        <end position="29"/>
    </location>
</feature>
<dbReference type="Gene3D" id="3.40.50.410">
    <property type="entry name" value="von Willebrand factor, type A domain"/>
    <property type="match status" value="1"/>
</dbReference>
<feature type="transmembrane region" description="Helical" evidence="3">
    <location>
        <begin position="61"/>
        <end position="80"/>
    </location>
</feature>